<protein>
    <submittedName>
        <fullName evidence="1">Uncharacterized protein</fullName>
    </submittedName>
</protein>
<proteinExistence type="predicted"/>
<accession>A0A381Y6S0</accession>
<name>A0A381Y6S0_9ZZZZ</name>
<sequence>MRPLIDLRIRMAKRDIQIRYYLLMLWVRHKLGKTKVLSR</sequence>
<dbReference type="AlphaFoldDB" id="A0A381Y6S0"/>
<dbReference type="EMBL" id="UINC01017529">
    <property type="protein sequence ID" value="SVA72769.1"/>
    <property type="molecule type" value="Genomic_DNA"/>
</dbReference>
<evidence type="ECO:0000313" key="1">
    <source>
        <dbReference type="EMBL" id="SVA72769.1"/>
    </source>
</evidence>
<reference evidence="1" key="1">
    <citation type="submission" date="2018-05" db="EMBL/GenBank/DDBJ databases">
        <authorList>
            <person name="Lanie J.A."/>
            <person name="Ng W.-L."/>
            <person name="Kazmierczak K.M."/>
            <person name="Andrzejewski T.M."/>
            <person name="Davidsen T.M."/>
            <person name="Wayne K.J."/>
            <person name="Tettelin H."/>
            <person name="Glass J.I."/>
            <person name="Rusch D."/>
            <person name="Podicherti R."/>
            <person name="Tsui H.-C.T."/>
            <person name="Winkler M.E."/>
        </authorList>
    </citation>
    <scope>NUCLEOTIDE SEQUENCE</scope>
</reference>
<gene>
    <name evidence="1" type="ORF">METZ01_LOCUS125623</name>
</gene>
<organism evidence="1">
    <name type="scientific">marine metagenome</name>
    <dbReference type="NCBI Taxonomy" id="408172"/>
    <lineage>
        <taxon>unclassified sequences</taxon>
        <taxon>metagenomes</taxon>
        <taxon>ecological metagenomes</taxon>
    </lineage>
</organism>